<dbReference type="PANTHER" id="PTHR10954:SF18">
    <property type="entry name" value="RIBONUCLEASE HII"/>
    <property type="match status" value="1"/>
</dbReference>
<evidence type="ECO:0000256" key="1">
    <source>
        <dbReference type="ARBA" id="ARBA00000077"/>
    </source>
</evidence>
<dbReference type="GO" id="GO:0004523">
    <property type="term" value="F:RNA-DNA hybrid ribonuclease activity"/>
    <property type="evidence" value="ECO:0007669"/>
    <property type="project" value="UniProtKB-EC"/>
</dbReference>
<dbReference type="CDD" id="cd07182">
    <property type="entry name" value="RNase_HII_bacteria_HII_like"/>
    <property type="match status" value="1"/>
</dbReference>
<dbReference type="GO" id="GO:0005737">
    <property type="term" value="C:cytoplasm"/>
    <property type="evidence" value="ECO:0007669"/>
    <property type="project" value="UniProtKB-SubCell"/>
</dbReference>
<evidence type="ECO:0000256" key="2">
    <source>
        <dbReference type="ARBA" id="ARBA00001936"/>
    </source>
</evidence>
<evidence type="ECO:0000256" key="13">
    <source>
        <dbReference type="ARBA" id="ARBA00023211"/>
    </source>
</evidence>
<dbReference type="InterPro" id="IPR012337">
    <property type="entry name" value="RNaseH-like_sf"/>
</dbReference>
<comment type="subcellular location">
    <subcellularLocation>
        <location evidence="4">Cytoplasm</location>
    </subcellularLocation>
</comment>
<comment type="similarity">
    <text evidence="5">Belongs to the RNase HII family.</text>
</comment>
<dbReference type="InterPro" id="IPR024567">
    <property type="entry name" value="RNase_HII/HIII_dom"/>
</dbReference>
<evidence type="ECO:0000313" key="15">
    <source>
        <dbReference type="EMBL" id="CAB4735593.1"/>
    </source>
</evidence>
<dbReference type="HAMAP" id="MF_00052_B">
    <property type="entry name" value="RNase_HII_B"/>
    <property type="match status" value="1"/>
</dbReference>
<keyword evidence="11" id="KW-0255">Endonuclease</keyword>
<dbReference type="AlphaFoldDB" id="A0A6J6SLH5"/>
<dbReference type="GO" id="GO:0046872">
    <property type="term" value="F:metal ion binding"/>
    <property type="evidence" value="ECO:0007669"/>
    <property type="project" value="UniProtKB-KW"/>
</dbReference>
<dbReference type="InterPro" id="IPR022898">
    <property type="entry name" value="RNase_HII"/>
</dbReference>
<reference evidence="15" key="1">
    <citation type="submission" date="2020-05" db="EMBL/GenBank/DDBJ databases">
        <authorList>
            <person name="Chiriac C."/>
            <person name="Salcher M."/>
            <person name="Ghai R."/>
            <person name="Kavagutti S V."/>
        </authorList>
    </citation>
    <scope>NUCLEOTIDE SEQUENCE</scope>
</reference>
<dbReference type="PANTHER" id="PTHR10954">
    <property type="entry name" value="RIBONUCLEASE H2 SUBUNIT A"/>
    <property type="match status" value="1"/>
</dbReference>
<evidence type="ECO:0000259" key="14">
    <source>
        <dbReference type="PROSITE" id="PS51975"/>
    </source>
</evidence>
<evidence type="ECO:0000256" key="12">
    <source>
        <dbReference type="ARBA" id="ARBA00022801"/>
    </source>
</evidence>
<dbReference type="EMBL" id="CAEZYW010000050">
    <property type="protein sequence ID" value="CAB4735593.1"/>
    <property type="molecule type" value="Genomic_DNA"/>
</dbReference>
<keyword evidence="10" id="KW-0479">Metal-binding</keyword>
<keyword evidence="8" id="KW-0963">Cytoplasm</keyword>
<dbReference type="GO" id="GO:0006298">
    <property type="term" value="P:mismatch repair"/>
    <property type="evidence" value="ECO:0007669"/>
    <property type="project" value="TreeGrafter"/>
</dbReference>
<evidence type="ECO:0000256" key="5">
    <source>
        <dbReference type="ARBA" id="ARBA00007383"/>
    </source>
</evidence>
<evidence type="ECO:0000256" key="10">
    <source>
        <dbReference type="ARBA" id="ARBA00022723"/>
    </source>
</evidence>
<dbReference type="Gene3D" id="3.30.420.10">
    <property type="entry name" value="Ribonuclease H-like superfamily/Ribonuclease H"/>
    <property type="match status" value="1"/>
</dbReference>
<name>A0A6J6SLH5_9ZZZZ</name>
<comment type="cofactor">
    <cofactor evidence="3">
        <name>Mg(2+)</name>
        <dbReference type="ChEBI" id="CHEBI:18420"/>
    </cofactor>
</comment>
<evidence type="ECO:0000256" key="8">
    <source>
        <dbReference type="ARBA" id="ARBA00022490"/>
    </source>
</evidence>
<dbReference type="EC" id="3.1.26.4" evidence="6"/>
<dbReference type="NCBIfam" id="NF000595">
    <property type="entry name" value="PRK00015.1-3"/>
    <property type="match status" value="1"/>
</dbReference>
<accession>A0A6J6SLH5</accession>
<feature type="domain" description="RNase H type-2" evidence="14">
    <location>
        <begin position="22"/>
        <end position="222"/>
    </location>
</feature>
<evidence type="ECO:0000256" key="11">
    <source>
        <dbReference type="ARBA" id="ARBA00022759"/>
    </source>
</evidence>
<dbReference type="PROSITE" id="PS51975">
    <property type="entry name" value="RNASE_H_2"/>
    <property type="match status" value="1"/>
</dbReference>
<dbReference type="GO" id="GO:0043137">
    <property type="term" value="P:DNA replication, removal of RNA primer"/>
    <property type="evidence" value="ECO:0007669"/>
    <property type="project" value="TreeGrafter"/>
</dbReference>
<keyword evidence="13" id="KW-0464">Manganese</keyword>
<evidence type="ECO:0000256" key="3">
    <source>
        <dbReference type="ARBA" id="ARBA00001946"/>
    </source>
</evidence>
<comment type="cofactor">
    <cofactor evidence="2">
        <name>Mn(2+)</name>
        <dbReference type="ChEBI" id="CHEBI:29035"/>
    </cofactor>
</comment>
<gene>
    <name evidence="15" type="ORF">UFOPK2786_00470</name>
</gene>
<evidence type="ECO:0000256" key="6">
    <source>
        <dbReference type="ARBA" id="ARBA00012180"/>
    </source>
</evidence>
<evidence type="ECO:0000256" key="4">
    <source>
        <dbReference type="ARBA" id="ARBA00004496"/>
    </source>
</evidence>
<dbReference type="GO" id="GO:0003723">
    <property type="term" value="F:RNA binding"/>
    <property type="evidence" value="ECO:0007669"/>
    <property type="project" value="InterPro"/>
</dbReference>
<dbReference type="InterPro" id="IPR001352">
    <property type="entry name" value="RNase_HII/HIII"/>
</dbReference>
<keyword evidence="12" id="KW-0378">Hydrolase</keyword>
<dbReference type="GO" id="GO:0032299">
    <property type="term" value="C:ribonuclease H2 complex"/>
    <property type="evidence" value="ECO:0007669"/>
    <property type="project" value="TreeGrafter"/>
</dbReference>
<evidence type="ECO:0000256" key="7">
    <source>
        <dbReference type="ARBA" id="ARBA00019179"/>
    </source>
</evidence>
<keyword evidence="9" id="KW-0540">Nuclease</keyword>
<dbReference type="Pfam" id="PF01351">
    <property type="entry name" value="RNase_HII"/>
    <property type="match status" value="1"/>
</dbReference>
<proteinExistence type="inferred from homology"/>
<protein>
    <recommendedName>
        <fullName evidence="7">Ribonuclease HII</fullName>
        <ecNumber evidence="6">3.1.26.4</ecNumber>
    </recommendedName>
</protein>
<dbReference type="SUPFAM" id="SSF53098">
    <property type="entry name" value="Ribonuclease H-like"/>
    <property type="match status" value="1"/>
</dbReference>
<comment type="catalytic activity">
    <reaction evidence="1">
        <text>Endonucleolytic cleavage to 5'-phosphomonoester.</text>
        <dbReference type="EC" id="3.1.26.4"/>
    </reaction>
</comment>
<evidence type="ECO:0000256" key="9">
    <source>
        <dbReference type="ARBA" id="ARBA00022722"/>
    </source>
</evidence>
<sequence length="222" mass="23559">MGSTVTSPHLKVERRLLRSGAVVACGVDEVGRGSLSGPVSAGMVLVDTSTGPHPGGLRDSKLLAPATRERLVPEIIAWARGWAVGHAGPAEIDSLGLIAALRLAGHRALANLETAPDVILLDGSHDWLSWPPQQDLFAEAPLLPCTPPVQTLVKADLTCASVAAASVLAKVARDAIMVSLDDEFPAYGWRENKGYASQRHVDALRELGPCVHHRRSWNLPTS</sequence>
<organism evidence="15">
    <name type="scientific">freshwater metagenome</name>
    <dbReference type="NCBI Taxonomy" id="449393"/>
    <lineage>
        <taxon>unclassified sequences</taxon>
        <taxon>metagenomes</taxon>
        <taxon>ecological metagenomes</taxon>
    </lineage>
</organism>
<dbReference type="InterPro" id="IPR036397">
    <property type="entry name" value="RNaseH_sf"/>
</dbReference>